<organism evidence="2 3">
    <name type="scientific">Portunus trituberculatus</name>
    <name type="common">Swimming crab</name>
    <name type="synonym">Neptunus trituberculatus</name>
    <dbReference type="NCBI Taxonomy" id="210409"/>
    <lineage>
        <taxon>Eukaryota</taxon>
        <taxon>Metazoa</taxon>
        <taxon>Ecdysozoa</taxon>
        <taxon>Arthropoda</taxon>
        <taxon>Crustacea</taxon>
        <taxon>Multicrustacea</taxon>
        <taxon>Malacostraca</taxon>
        <taxon>Eumalacostraca</taxon>
        <taxon>Eucarida</taxon>
        <taxon>Decapoda</taxon>
        <taxon>Pleocyemata</taxon>
        <taxon>Brachyura</taxon>
        <taxon>Eubrachyura</taxon>
        <taxon>Portunoidea</taxon>
        <taxon>Portunidae</taxon>
        <taxon>Portuninae</taxon>
        <taxon>Portunus</taxon>
    </lineage>
</organism>
<dbReference type="EMBL" id="VSRR010072285">
    <property type="protein sequence ID" value="MPC86713.1"/>
    <property type="molecule type" value="Genomic_DNA"/>
</dbReference>
<feature type="transmembrane region" description="Helical" evidence="1">
    <location>
        <begin position="112"/>
        <end position="128"/>
    </location>
</feature>
<dbReference type="OrthoDB" id="1100386at2759"/>
<accession>A0A5B7IWN1</accession>
<sequence>MLDLGEDPRCFISWENPPKFVFFGFQLLKDNLIDDYGSFCNGAAFLMLFFSTTWIFGFFCYIRLSRSSLDFYPIFQVLNSWTVSVLCLFSSLPSSFFLYLCLFKCKRGPHKFFCLFFLFFLLCFYLFIF</sequence>
<feature type="transmembrane region" description="Helical" evidence="1">
    <location>
        <begin position="76"/>
        <end position="100"/>
    </location>
</feature>
<dbReference type="Proteomes" id="UP000324222">
    <property type="component" value="Unassembled WGS sequence"/>
</dbReference>
<evidence type="ECO:0000256" key="1">
    <source>
        <dbReference type="SAM" id="Phobius"/>
    </source>
</evidence>
<keyword evidence="1" id="KW-1133">Transmembrane helix</keyword>
<reference evidence="2 3" key="1">
    <citation type="submission" date="2019-05" db="EMBL/GenBank/DDBJ databases">
        <title>Another draft genome of Portunus trituberculatus and its Hox gene families provides insights of decapod evolution.</title>
        <authorList>
            <person name="Jeong J.-H."/>
            <person name="Song I."/>
            <person name="Kim S."/>
            <person name="Choi T."/>
            <person name="Kim D."/>
            <person name="Ryu S."/>
            <person name="Kim W."/>
        </authorList>
    </citation>
    <scope>NUCLEOTIDE SEQUENCE [LARGE SCALE GENOMIC DNA]</scope>
    <source>
        <tissue evidence="2">Muscle</tissue>
    </source>
</reference>
<keyword evidence="3" id="KW-1185">Reference proteome</keyword>
<proteinExistence type="predicted"/>
<name>A0A5B7IWN1_PORTR</name>
<evidence type="ECO:0000313" key="2">
    <source>
        <dbReference type="EMBL" id="MPC86713.1"/>
    </source>
</evidence>
<gene>
    <name evidence="2" type="ORF">E2C01_081549</name>
</gene>
<dbReference type="AlphaFoldDB" id="A0A5B7IWN1"/>
<protein>
    <submittedName>
        <fullName evidence="2">Uncharacterized protein</fullName>
    </submittedName>
</protein>
<keyword evidence="1" id="KW-0472">Membrane</keyword>
<comment type="caution">
    <text evidence="2">The sequence shown here is derived from an EMBL/GenBank/DDBJ whole genome shotgun (WGS) entry which is preliminary data.</text>
</comment>
<keyword evidence="1" id="KW-0812">Transmembrane</keyword>
<evidence type="ECO:0000313" key="3">
    <source>
        <dbReference type="Proteomes" id="UP000324222"/>
    </source>
</evidence>
<feature type="transmembrane region" description="Helical" evidence="1">
    <location>
        <begin position="43"/>
        <end position="64"/>
    </location>
</feature>